<comment type="similarity">
    <text evidence="1">Belongs to the AHA1 family.</text>
</comment>
<dbReference type="SUPFAM" id="SSF55961">
    <property type="entry name" value="Bet v1-like"/>
    <property type="match status" value="1"/>
</dbReference>
<comment type="caution">
    <text evidence="3">The sequence shown here is derived from an EMBL/GenBank/DDBJ whole genome shotgun (WGS) entry which is preliminary data.</text>
</comment>
<dbReference type="EMBL" id="JBHRZH010000017">
    <property type="protein sequence ID" value="MFC3763118.1"/>
    <property type="molecule type" value="Genomic_DNA"/>
</dbReference>
<evidence type="ECO:0000256" key="1">
    <source>
        <dbReference type="ARBA" id="ARBA00006817"/>
    </source>
</evidence>
<reference evidence="4" key="1">
    <citation type="journal article" date="2019" name="Int. J. Syst. Evol. Microbiol.">
        <title>The Global Catalogue of Microorganisms (GCM) 10K type strain sequencing project: providing services to taxonomists for standard genome sequencing and annotation.</title>
        <authorList>
            <consortium name="The Broad Institute Genomics Platform"/>
            <consortium name="The Broad Institute Genome Sequencing Center for Infectious Disease"/>
            <person name="Wu L."/>
            <person name="Ma J."/>
        </authorList>
    </citation>
    <scope>NUCLEOTIDE SEQUENCE [LARGE SCALE GENOMIC DNA]</scope>
    <source>
        <strain evidence="4">CGMCC 4.7241</strain>
    </source>
</reference>
<name>A0ABV7YGA5_9ACTN</name>
<dbReference type="CDD" id="cd08899">
    <property type="entry name" value="SRPBCC_CalC_Aha1-like_6"/>
    <property type="match status" value="1"/>
</dbReference>
<accession>A0ABV7YGA5</accession>
<dbReference type="Proteomes" id="UP001595699">
    <property type="component" value="Unassembled WGS sequence"/>
</dbReference>
<evidence type="ECO:0000313" key="3">
    <source>
        <dbReference type="EMBL" id="MFC3763118.1"/>
    </source>
</evidence>
<evidence type="ECO:0000313" key="4">
    <source>
        <dbReference type="Proteomes" id="UP001595699"/>
    </source>
</evidence>
<dbReference type="RefSeq" id="WP_205119801.1">
    <property type="nucleotide sequence ID" value="NZ_JAFBCM010000001.1"/>
</dbReference>
<organism evidence="3 4">
    <name type="scientific">Tenggerimyces flavus</name>
    <dbReference type="NCBI Taxonomy" id="1708749"/>
    <lineage>
        <taxon>Bacteria</taxon>
        <taxon>Bacillati</taxon>
        <taxon>Actinomycetota</taxon>
        <taxon>Actinomycetes</taxon>
        <taxon>Propionibacteriales</taxon>
        <taxon>Nocardioidaceae</taxon>
        <taxon>Tenggerimyces</taxon>
    </lineage>
</organism>
<sequence length="209" mass="22695">MNDILDAVNAVTRSVRAKTIKAGDGRAIILERSYDAEVKDVWDALTSAERLARWFLPVEGDLRLGGSYQLQDNARGEVLECEPPHRFKLTWVYGEEATEKDVSEVEVSLHAEGDATRLVLEHAAVIPDEMWNQFGPGAAGVGWDTSLVALAWHLRGVDFDPKTWEATPEAKQGSTRAAEAWGEASIAAGEPADLVAKQVAGTTAFYTSG</sequence>
<evidence type="ECO:0000259" key="2">
    <source>
        <dbReference type="Pfam" id="PF08327"/>
    </source>
</evidence>
<proteinExistence type="inferred from homology"/>
<dbReference type="Pfam" id="PF08327">
    <property type="entry name" value="AHSA1"/>
    <property type="match status" value="1"/>
</dbReference>
<feature type="domain" description="Activator of Hsp90 ATPase homologue 1/2-like C-terminal" evidence="2">
    <location>
        <begin position="35"/>
        <end position="151"/>
    </location>
</feature>
<gene>
    <name evidence="3" type="ORF">ACFOUW_19915</name>
</gene>
<protein>
    <submittedName>
        <fullName evidence="3">SRPBCC family protein</fullName>
    </submittedName>
</protein>
<keyword evidence="4" id="KW-1185">Reference proteome</keyword>
<dbReference type="Gene3D" id="3.30.530.20">
    <property type="match status" value="1"/>
</dbReference>
<dbReference type="InterPro" id="IPR013538">
    <property type="entry name" value="ASHA1/2-like_C"/>
</dbReference>
<dbReference type="InterPro" id="IPR023393">
    <property type="entry name" value="START-like_dom_sf"/>
</dbReference>